<gene>
    <name evidence="10" type="ORF">CQW49_21800</name>
</gene>
<dbReference type="Pfam" id="PF00486">
    <property type="entry name" value="Trans_reg_C"/>
    <property type="match status" value="1"/>
</dbReference>
<reference evidence="11" key="1">
    <citation type="submission" date="2017-10" db="EMBL/GenBank/DDBJ databases">
        <title>Completed PacBio SMRT sequence of Methylosinus trichosporium OB3b reveals presence of a third large plasmid.</title>
        <authorList>
            <person name="Charles T.C."/>
            <person name="Lynch M.D.J."/>
            <person name="Heil J.R."/>
            <person name="Cheng J."/>
        </authorList>
    </citation>
    <scope>NUCLEOTIDE SEQUENCE [LARGE SCALE GENOMIC DNA]</scope>
    <source>
        <strain evidence="11">OB3b</strain>
        <plasmid evidence="11">pob3b1</plasmid>
    </source>
</reference>
<evidence type="ECO:0000256" key="4">
    <source>
        <dbReference type="ARBA" id="ARBA00023125"/>
    </source>
</evidence>
<dbReference type="Gene3D" id="3.40.50.2300">
    <property type="match status" value="1"/>
</dbReference>
<dbReference type="GO" id="GO:0032993">
    <property type="term" value="C:protein-DNA complex"/>
    <property type="evidence" value="ECO:0007669"/>
    <property type="project" value="TreeGrafter"/>
</dbReference>
<feature type="modified residue" description="4-aspartylphosphate" evidence="6">
    <location>
        <position position="54"/>
    </location>
</feature>
<sequence>MDILIIEDDPAVCQTIRNAWPSPGDVLRFVSGYNQSLGLILGPELAFFDAIVVDIHLPDGDGLSILRSIRRTSSLPIVMISGWGTAESRADVFDVGADDYLMKPLSVRELQARIARLVSVRASTSRAAAPAIFQIGKIVCDLQMRRLRRHDRMVGLTDTEGRILGYLHENAGRSCSKSAIYKHAFFREYLSGDKTLDVYIGRLRAKLASLDKDSVALLQTVRGSGYKLESSGS</sequence>
<dbReference type="GO" id="GO:0005829">
    <property type="term" value="C:cytosol"/>
    <property type="evidence" value="ECO:0007669"/>
    <property type="project" value="TreeGrafter"/>
</dbReference>
<keyword evidence="5" id="KW-0804">Transcription</keyword>
<keyword evidence="1 6" id="KW-0597">Phosphoprotein</keyword>
<dbReference type="SUPFAM" id="SSF52172">
    <property type="entry name" value="CheY-like"/>
    <property type="match status" value="1"/>
</dbReference>
<dbReference type="PROSITE" id="PS51755">
    <property type="entry name" value="OMPR_PHOB"/>
    <property type="match status" value="1"/>
</dbReference>
<proteinExistence type="predicted"/>
<keyword evidence="2" id="KW-0902">Two-component regulatory system</keyword>
<dbReference type="SMART" id="SM00448">
    <property type="entry name" value="REC"/>
    <property type="match status" value="1"/>
</dbReference>
<dbReference type="SMART" id="SM00862">
    <property type="entry name" value="Trans_reg_C"/>
    <property type="match status" value="1"/>
</dbReference>
<keyword evidence="11" id="KW-1185">Reference proteome</keyword>
<evidence type="ECO:0000313" key="11">
    <source>
        <dbReference type="Proteomes" id="UP000230709"/>
    </source>
</evidence>
<evidence type="ECO:0000259" key="9">
    <source>
        <dbReference type="PROSITE" id="PS51755"/>
    </source>
</evidence>
<geneLocation type="plasmid" evidence="11">
    <name>pob3b1</name>
</geneLocation>
<dbReference type="GO" id="GO:0006355">
    <property type="term" value="P:regulation of DNA-templated transcription"/>
    <property type="evidence" value="ECO:0007669"/>
    <property type="project" value="InterPro"/>
</dbReference>
<feature type="domain" description="OmpR/PhoB-type" evidence="9">
    <location>
        <begin position="130"/>
        <end position="230"/>
    </location>
</feature>
<dbReference type="KEGG" id="mtw:CQW49_21800"/>
<evidence type="ECO:0000256" key="6">
    <source>
        <dbReference type="PROSITE-ProRule" id="PRU00169"/>
    </source>
</evidence>
<dbReference type="PANTHER" id="PTHR48111">
    <property type="entry name" value="REGULATOR OF RPOS"/>
    <property type="match status" value="1"/>
</dbReference>
<evidence type="ECO:0000256" key="1">
    <source>
        <dbReference type="ARBA" id="ARBA00022553"/>
    </source>
</evidence>
<keyword evidence="4 7" id="KW-0238">DNA-binding</keyword>
<dbReference type="Pfam" id="PF00072">
    <property type="entry name" value="Response_reg"/>
    <property type="match status" value="1"/>
</dbReference>
<feature type="DNA-binding region" description="OmpR/PhoB-type" evidence="7">
    <location>
        <begin position="130"/>
        <end position="230"/>
    </location>
</feature>
<protein>
    <submittedName>
        <fullName evidence="10">DNA-binding response regulator</fullName>
    </submittedName>
</protein>
<dbReference type="InterPro" id="IPR011006">
    <property type="entry name" value="CheY-like_superfamily"/>
</dbReference>
<evidence type="ECO:0000256" key="5">
    <source>
        <dbReference type="ARBA" id="ARBA00023163"/>
    </source>
</evidence>
<dbReference type="STRING" id="595536.GCA_000178815_00149"/>
<evidence type="ECO:0000256" key="7">
    <source>
        <dbReference type="PROSITE-ProRule" id="PRU01091"/>
    </source>
</evidence>
<dbReference type="InterPro" id="IPR036388">
    <property type="entry name" value="WH-like_DNA-bd_sf"/>
</dbReference>
<feature type="domain" description="Response regulatory" evidence="8">
    <location>
        <begin position="2"/>
        <end position="118"/>
    </location>
</feature>
<keyword evidence="3" id="KW-0805">Transcription regulation</keyword>
<dbReference type="Gene3D" id="1.10.10.10">
    <property type="entry name" value="Winged helix-like DNA-binding domain superfamily/Winged helix DNA-binding domain"/>
    <property type="match status" value="1"/>
</dbReference>
<dbReference type="InterPro" id="IPR001867">
    <property type="entry name" value="OmpR/PhoB-type_DNA-bd"/>
</dbReference>
<dbReference type="EMBL" id="CP023738">
    <property type="protein sequence ID" value="ATQ70625.1"/>
    <property type="molecule type" value="Genomic_DNA"/>
</dbReference>
<organism evidence="10 11">
    <name type="scientific">Methylosinus trichosporium (strain ATCC 35070 / NCIMB 11131 / UNIQEM 75 / OB3b)</name>
    <dbReference type="NCBI Taxonomy" id="595536"/>
    <lineage>
        <taxon>Bacteria</taxon>
        <taxon>Pseudomonadati</taxon>
        <taxon>Pseudomonadota</taxon>
        <taxon>Alphaproteobacteria</taxon>
        <taxon>Hyphomicrobiales</taxon>
        <taxon>Methylocystaceae</taxon>
        <taxon>Methylosinus</taxon>
    </lineage>
</organism>
<dbReference type="Proteomes" id="UP000230709">
    <property type="component" value="Plasmid pOB3b1"/>
</dbReference>
<dbReference type="PANTHER" id="PTHR48111:SF1">
    <property type="entry name" value="TWO-COMPONENT RESPONSE REGULATOR ORR33"/>
    <property type="match status" value="1"/>
</dbReference>
<dbReference type="RefSeq" id="WP_003613809.1">
    <property type="nucleotide sequence ID" value="NZ_ADVE02000002.1"/>
</dbReference>
<dbReference type="CDD" id="cd00383">
    <property type="entry name" value="trans_reg_C"/>
    <property type="match status" value="1"/>
</dbReference>
<dbReference type="GO" id="GO:0000976">
    <property type="term" value="F:transcription cis-regulatory region binding"/>
    <property type="evidence" value="ECO:0007669"/>
    <property type="project" value="TreeGrafter"/>
</dbReference>
<dbReference type="InterPro" id="IPR039420">
    <property type="entry name" value="WalR-like"/>
</dbReference>
<name>A0A2D2D6N7_METT3</name>
<evidence type="ECO:0000256" key="3">
    <source>
        <dbReference type="ARBA" id="ARBA00023015"/>
    </source>
</evidence>
<dbReference type="GO" id="GO:0000156">
    <property type="term" value="F:phosphorelay response regulator activity"/>
    <property type="evidence" value="ECO:0007669"/>
    <property type="project" value="TreeGrafter"/>
</dbReference>
<dbReference type="AlphaFoldDB" id="A0A2D2D6N7"/>
<accession>A0A2D2D6N7</accession>
<evidence type="ECO:0000259" key="8">
    <source>
        <dbReference type="PROSITE" id="PS50110"/>
    </source>
</evidence>
<evidence type="ECO:0000313" key="10">
    <source>
        <dbReference type="EMBL" id="ATQ70625.1"/>
    </source>
</evidence>
<evidence type="ECO:0000256" key="2">
    <source>
        <dbReference type="ARBA" id="ARBA00023012"/>
    </source>
</evidence>
<keyword evidence="10" id="KW-0614">Plasmid</keyword>
<dbReference type="PROSITE" id="PS50110">
    <property type="entry name" value="RESPONSE_REGULATORY"/>
    <property type="match status" value="1"/>
</dbReference>
<dbReference type="InterPro" id="IPR001789">
    <property type="entry name" value="Sig_transdc_resp-reg_receiver"/>
</dbReference>